<keyword evidence="2" id="KW-0819">tRNA processing</keyword>
<dbReference type="InterPro" id="IPR024336">
    <property type="entry name" value="tRNA_splic_suSen54_N"/>
</dbReference>
<proteinExistence type="inferred from homology"/>
<dbReference type="AlphaFoldDB" id="A0A1G4JN23"/>
<evidence type="ECO:0000256" key="1">
    <source>
        <dbReference type="ARBA" id="ARBA00005736"/>
    </source>
</evidence>
<evidence type="ECO:0000256" key="3">
    <source>
        <dbReference type="SAM" id="MobiDB-lite"/>
    </source>
</evidence>
<feature type="domain" description="tRNA-splicing endonuclease subunit Sen54 N-terminal" evidence="4">
    <location>
        <begin position="69"/>
        <end position="135"/>
    </location>
</feature>
<organism evidence="5 6">
    <name type="scientific">Lachancea mirantina</name>
    <dbReference type="NCBI Taxonomy" id="1230905"/>
    <lineage>
        <taxon>Eukaryota</taxon>
        <taxon>Fungi</taxon>
        <taxon>Dikarya</taxon>
        <taxon>Ascomycota</taxon>
        <taxon>Saccharomycotina</taxon>
        <taxon>Saccharomycetes</taxon>
        <taxon>Saccharomycetales</taxon>
        <taxon>Saccharomycetaceae</taxon>
        <taxon>Lachancea</taxon>
    </lineage>
</organism>
<comment type="similarity">
    <text evidence="1">Belongs to the SEN54 family.</text>
</comment>
<evidence type="ECO:0000259" key="4">
    <source>
        <dbReference type="Pfam" id="PF12928"/>
    </source>
</evidence>
<protein>
    <submittedName>
        <fullName evidence="5">LAMI_0E07558g1_1</fullName>
    </submittedName>
</protein>
<dbReference type="GO" id="GO:0000214">
    <property type="term" value="C:tRNA-intron endonuclease complex"/>
    <property type="evidence" value="ECO:0007669"/>
    <property type="project" value="TreeGrafter"/>
</dbReference>
<dbReference type="GO" id="GO:0000379">
    <property type="term" value="P:tRNA-type intron splice site recognition and cleavage"/>
    <property type="evidence" value="ECO:0007669"/>
    <property type="project" value="TreeGrafter"/>
</dbReference>
<dbReference type="OrthoDB" id="408683at2759"/>
<dbReference type="PANTHER" id="PTHR21027">
    <property type="entry name" value="TRNA-SPLICING ENDONUCLEASE SUBUNIT SEN54"/>
    <property type="match status" value="1"/>
</dbReference>
<keyword evidence="6" id="KW-1185">Reference proteome</keyword>
<dbReference type="PANTHER" id="PTHR21027:SF1">
    <property type="entry name" value="TRNA-SPLICING ENDONUCLEASE SUBUNIT SEN54"/>
    <property type="match status" value="1"/>
</dbReference>
<dbReference type="Pfam" id="PF12928">
    <property type="entry name" value="tRNA_int_end_N2"/>
    <property type="match status" value="1"/>
</dbReference>
<reference evidence="5 6" key="1">
    <citation type="submission" date="2016-03" db="EMBL/GenBank/DDBJ databases">
        <authorList>
            <person name="Devillers H."/>
        </authorList>
    </citation>
    <scope>NUCLEOTIDE SEQUENCE [LARGE SCALE GENOMIC DNA]</scope>
    <source>
        <strain evidence="5">CBS 11717</strain>
    </source>
</reference>
<dbReference type="InterPro" id="IPR024337">
    <property type="entry name" value="tRNA_splic_suSen54"/>
</dbReference>
<dbReference type="STRING" id="1230905.A0A1G4JN23"/>
<evidence type="ECO:0000256" key="2">
    <source>
        <dbReference type="ARBA" id="ARBA00022694"/>
    </source>
</evidence>
<dbReference type="Proteomes" id="UP000191024">
    <property type="component" value="Chromosome E"/>
</dbReference>
<gene>
    <name evidence="5" type="ORF">LAMI_0E07558G</name>
</gene>
<name>A0A1G4JN23_9SACH</name>
<evidence type="ECO:0000313" key="5">
    <source>
        <dbReference type="EMBL" id="SCU91844.1"/>
    </source>
</evidence>
<evidence type="ECO:0000313" key="6">
    <source>
        <dbReference type="Proteomes" id="UP000191024"/>
    </source>
</evidence>
<dbReference type="EMBL" id="LT598465">
    <property type="protein sequence ID" value="SCU91844.1"/>
    <property type="molecule type" value="Genomic_DNA"/>
</dbReference>
<feature type="region of interest" description="Disordered" evidence="3">
    <location>
        <begin position="1"/>
        <end position="22"/>
    </location>
</feature>
<sequence length="435" mass="50662">MAVENESNGKDQHSDSDDDITDVQDWSHIAKLTRKQAIIPKRGEKDYEPDGTDVQEFLLFQARQEMFDTLLNAARGSVKKNTINGYYEQTTHQAFIPFPRGNFMHTMGQVDRTGVCWLEFNEFVYLSERGTVRPFLKCGDDFDLPLSVQDLYAYFRSSEELDNYAVYAHLKRLGFIVTSSRHRPRIGCSENTNSTRTSWISKSFNCINRLFTNLFNVPFYSPFFYKILRFTSSGQLYLQLSKLVPYYSAQKFASLSSVHEHVPIKSERQVKEWHITFDVWKPKAGFKKKTPGVPDFQVIVFNKNASSQRFPTYREFRYLFRKLESKSDATSEREDSKWGRIVGKLKAFFNRGYWPGEPSSECKEKEAKPSKKVTQIQRLKKGYKSFIMAVMDDGLISYIRLSENEFGSESVWYDGARMQNKRSKRKNAKPTKMTN</sequence>
<accession>A0A1G4JN23</accession>